<reference evidence="5" key="1">
    <citation type="journal article" date="2019" name="Int. J. Syst. Evol. Microbiol.">
        <title>The Global Catalogue of Microorganisms (GCM) 10K type strain sequencing project: providing services to taxonomists for standard genome sequencing and annotation.</title>
        <authorList>
            <consortium name="The Broad Institute Genomics Platform"/>
            <consortium name="The Broad Institute Genome Sequencing Center for Infectious Disease"/>
            <person name="Wu L."/>
            <person name="Ma J."/>
        </authorList>
    </citation>
    <scope>NUCLEOTIDE SEQUENCE [LARGE SCALE GENOMIC DNA]</scope>
    <source>
        <strain evidence="5">CGMCC 4.7371</strain>
    </source>
</reference>
<evidence type="ECO:0000256" key="2">
    <source>
        <dbReference type="SAM" id="Phobius"/>
    </source>
</evidence>
<dbReference type="SUPFAM" id="SSF101898">
    <property type="entry name" value="NHL repeat"/>
    <property type="match status" value="1"/>
</dbReference>
<proteinExistence type="predicted"/>
<comment type="caution">
    <text evidence="4">The sequence shown here is derived from an EMBL/GenBank/DDBJ whole genome shotgun (WGS) entry which is preliminary data.</text>
</comment>
<feature type="signal peptide" evidence="3">
    <location>
        <begin position="1"/>
        <end position="21"/>
    </location>
</feature>
<evidence type="ECO:0000256" key="1">
    <source>
        <dbReference type="SAM" id="MobiDB-lite"/>
    </source>
</evidence>
<sequence>MRSLLVGVVVAAPFVVGAASAAPFDDIARGHEVTRFADPEIVESSGLVVGGGLAVTMNDSGDTARVFTVDLKTGQTVGVTHFDGKASDLESLAPAGNGQIWVGDTGDNNHDRSDIEVTRVPVGRGERHVTGETFHLQYPGDPEDAEALLADPRTGRLYVVTKGPFRGHVYAAPERLDPAGENQLQQVAEAPAMVTDGAFYPDGKHVLLRNYRRAFLFSFPGFRPLADFTLPSQKQGEGLAIDGSDTVYLSSEGAGQPVLRVDLPAAAEAALRGLPAPRPTPAQGSASGQDGGGRGGRWVPVLFGALGVVMLGGIVKVMRG</sequence>
<feature type="transmembrane region" description="Helical" evidence="2">
    <location>
        <begin position="298"/>
        <end position="318"/>
    </location>
</feature>
<keyword evidence="2" id="KW-0472">Membrane</keyword>
<keyword evidence="2" id="KW-1133">Transmembrane helix</keyword>
<gene>
    <name evidence="4" type="ORF">GCM10011584_00080</name>
</gene>
<dbReference type="Proteomes" id="UP000655410">
    <property type="component" value="Unassembled WGS sequence"/>
</dbReference>
<evidence type="ECO:0008006" key="6">
    <source>
        <dbReference type="Google" id="ProtNLM"/>
    </source>
</evidence>
<keyword evidence="2" id="KW-0812">Transmembrane</keyword>
<feature type="compositionally biased region" description="Low complexity" evidence="1">
    <location>
        <begin position="274"/>
        <end position="288"/>
    </location>
</feature>
<feature type="chain" id="PRO_5045118547" description="WD40 repeat domain-containing protein" evidence="3">
    <location>
        <begin position="22"/>
        <end position="320"/>
    </location>
</feature>
<dbReference type="RefSeq" id="WP_188781700.1">
    <property type="nucleotide sequence ID" value="NZ_BMNI01000001.1"/>
</dbReference>
<dbReference type="EMBL" id="BMNI01000001">
    <property type="protein sequence ID" value="GGO83869.1"/>
    <property type="molecule type" value="Genomic_DNA"/>
</dbReference>
<evidence type="ECO:0000313" key="4">
    <source>
        <dbReference type="EMBL" id="GGO83869.1"/>
    </source>
</evidence>
<keyword evidence="5" id="KW-1185">Reference proteome</keyword>
<evidence type="ECO:0000256" key="3">
    <source>
        <dbReference type="SAM" id="SignalP"/>
    </source>
</evidence>
<feature type="region of interest" description="Disordered" evidence="1">
    <location>
        <begin position="274"/>
        <end position="293"/>
    </location>
</feature>
<accession>A0ABQ2N9E1</accession>
<protein>
    <recommendedName>
        <fullName evidence="6">WD40 repeat domain-containing protein</fullName>
    </recommendedName>
</protein>
<name>A0ABQ2N9E1_9ACTN</name>
<organism evidence="4 5">
    <name type="scientific">Nocardioides phosphati</name>
    <dbReference type="NCBI Taxonomy" id="1867775"/>
    <lineage>
        <taxon>Bacteria</taxon>
        <taxon>Bacillati</taxon>
        <taxon>Actinomycetota</taxon>
        <taxon>Actinomycetes</taxon>
        <taxon>Propionibacteriales</taxon>
        <taxon>Nocardioidaceae</taxon>
        <taxon>Nocardioides</taxon>
    </lineage>
</organism>
<keyword evidence="3" id="KW-0732">Signal</keyword>
<evidence type="ECO:0000313" key="5">
    <source>
        <dbReference type="Proteomes" id="UP000655410"/>
    </source>
</evidence>